<accession>A0A2M9FWZ6</accession>
<keyword evidence="6" id="KW-0378">Hydrolase</keyword>
<keyword evidence="2" id="KW-0597">Phosphoprotein</keyword>
<reference evidence="9 10" key="1">
    <citation type="submission" date="2017-11" db="EMBL/GenBank/DDBJ databases">
        <title>Draft genome sequence of Rhizobiales bacterium SY3-13.</title>
        <authorList>
            <person name="Sun C."/>
        </authorList>
    </citation>
    <scope>NUCLEOTIDE SEQUENCE [LARGE SCALE GENOMIC DNA]</scope>
    <source>
        <strain evidence="9 10">SY3-13</strain>
    </source>
</reference>
<dbReference type="PROSITE" id="PS51146">
    <property type="entry name" value="KAIC"/>
    <property type="match status" value="2"/>
</dbReference>
<keyword evidence="4" id="KW-0677">Repeat</keyword>
<dbReference type="InterPro" id="IPR014774">
    <property type="entry name" value="KaiC-like_dom"/>
</dbReference>
<organism evidence="9 10">
    <name type="scientific">Minwuia thermotolerans</name>
    <dbReference type="NCBI Taxonomy" id="2056226"/>
    <lineage>
        <taxon>Bacteria</taxon>
        <taxon>Pseudomonadati</taxon>
        <taxon>Pseudomonadota</taxon>
        <taxon>Alphaproteobacteria</taxon>
        <taxon>Minwuiales</taxon>
        <taxon>Minwuiaceae</taxon>
        <taxon>Minwuia</taxon>
    </lineage>
</organism>
<keyword evidence="5" id="KW-0418">Kinase</keyword>
<dbReference type="GO" id="GO:0004674">
    <property type="term" value="F:protein serine/threonine kinase activity"/>
    <property type="evidence" value="ECO:0007669"/>
    <property type="project" value="UniProtKB-EC"/>
</dbReference>
<evidence type="ECO:0000256" key="6">
    <source>
        <dbReference type="ARBA" id="ARBA00022801"/>
    </source>
</evidence>
<keyword evidence="10" id="KW-1185">Reference proteome</keyword>
<gene>
    <name evidence="9" type="ORF">CVT23_19800</name>
</gene>
<dbReference type="InterPro" id="IPR051347">
    <property type="entry name" value="Circadian_clock_KaiC-rel"/>
</dbReference>
<dbReference type="NCBIfam" id="NF006799">
    <property type="entry name" value="PRK09302.1"/>
    <property type="match status" value="1"/>
</dbReference>
<dbReference type="PANTHER" id="PTHR42926:SF1">
    <property type="entry name" value="CIRCADIAN CLOCK OSCILLATOR PROTEIN KAIC 1"/>
    <property type="match status" value="1"/>
</dbReference>
<dbReference type="EMBL" id="PHIG01000052">
    <property type="protein sequence ID" value="PJK27974.1"/>
    <property type="molecule type" value="Genomic_DNA"/>
</dbReference>
<evidence type="ECO:0000256" key="4">
    <source>
        <dbReference type="ARBA" id="ARBA00022737"/>
    </source>
</evidence>
<dbReference type="InterPro" id="IPR027417">
    <property type="entry name" value="P-loop_NTPase"/>
</dbReference>
<feature type="compositionally biased region" description="Basic and acidic residues" evidence="7">
    <location>
        <begin position="556"/>
        <end position="565"/>
    </location>
</feature>
<sequence>MANKAPTGSTILDDMAGGGFPRGRITLIDGEPGSGKTILSLQFLLHGAERDDEPGILVCFEETAEEIAADAAALDWDIAALRADGRFDIIEGGLGPDVAIEGRFDLQGLLAALGARADAMGATRVAFDSIDVLLDLLDDEQAARRELYRLKQWVRERGMTCVLTGKIEETGASVSSRSSFLNYFSDACIELRRRHVDQVAVRTICVTKLRGSTSSSSLLPFIIGPRGITIADPGSAEVRHKVSTERVSSGVARLDQFLGGGYLRGSAILVSGVPGTAKTSLAVSFLEATCRRGGKSLLVSFDEAGEQIVRNAASIGLELQSQVDEGLLRFLSLRSGAAGIEDHIVNIMAEMDRLQPDCMVIDPLSAIHKAPGQVHAITPGQRLMDHAKREGITLLMTSLTEKEAQPGSYIDTASNVSTIADTWLHLTFAVNAGERNRAISIVKSRGTSHSHQVRELVISDQGIDLVDVYALGGEVLMGTARKEREFEMERDERIAERDFDRRRKTLLEERKAMAAELDRLKGQVELRDQTIEELEEAEDERQRMRSERRRRISLSRRSDPESESR</sequence>
<dbReference type="OrthoDB" id="9787927at2"/>
<dbReference type="InterPro" id="IPR030665">
    <property type="entry name" value="KaiC"/>
</dbReference>
<evidence type="ECO:0000313" key="10">
    <source>
        <dbReference type="Proteomes" id="UP000229498"/>
    </source>
</evidence>
<evidence type="ECO:0000313" key="9">
    <source>
        <dbReference type="EMBL" id="PJK27974.1"/>
    </source>
</evidence>
<comment type="caution">
    <text evidence="9">The sequence shown here is derived from an EMBL/GenBank/DDBJ whole genome shotgun (WGS) entry which is preliminary data.</text>
</comment>
<dbReference type="RefSeq" id="WP_109794843.1">
    <property type="nucleotide sequence ID" value="NZ_PHIG01000052.1"/>
</dbReference>
<evidence type="ECO:0000256" key="2">
    <source>
        <dbReference type="ARBA" id="ARBA00022553"/>
    </source>
</evidence>
<dbReference type="EC" id="2.7.11.1" evidence="1"/>
<evidence type="ECO:0000256" key="1">
    <source>
        <dbReference type="ARBA" id="ARBA00012513"/>
    </source>
</evidence>
<name>A0A2M9FWZ6_9PROT</name>
<dbReference type="GO" id="GO:0016787">
    <property type="term" value="F:hydrolase activity"/>
    <property type="evidence" value="ECO:0007669"/>
    <property type="project" value="UniProtKB-KW"/>
</dbReference>
<dbReference type="SMART" id="SM00382">
    <property type="entry name" value="AAA"/>
    <property type="match status" value="2"/>
</dbReference>
<feature type="domain" description="KaiC" evidence="8">
    <location>
        <begin position="245"/>
        <end position="479"/>
    </location>
</feature>
<dbReference type="InterPro" id="IPR003593">
    <property type="entry name" value="AAA+_ATPase"/>
</dbReference>
<dbReference type="PIRSF" id="PIRSF039117">
    <property type="entry name" value="KaiC"/>
    <property type="match status" value="1"/>
</dbReference>
<protein>
    <recommendedName>
        <fullName evidence="1">non-specific serine/threonine protein kinase</fullName>
        <ecNumber evidence="1">2.7.11.1</ecNumber>
    </recommendedName>
</protein>
<dbReference type="Proteomes" id="UP000229498">
    <property type="component" value="Unassembled WGS sequence"/>
</dbReference>
<proteinExistence type="predicted"/>
<feature type="domain" description="KaiC" evidence="8">
    <location>
        <begin position="3"/>
        <end position="244"/>
    </location>
</feature>
<keyword evidence="3" id="KW-0808">Transferase</keyword>
<dbReference type="PRINTS" id="PR01874">
    <property type="entry name" value="DNAREPAIRADA"/>
</dbReference>
<dbReference type="InterPro" id="IPR010624">
    <property type="entry name" value="KaiC_dom"/>
</dbReference>
<dbReference type="Pfam" id="PF06745">
    <property type="entry name" value="ATPase"/>
    <property type="match status" value="2"/>
</dbReference>
<dbReference type="AlphaFoldDB" id="A0A2M9FWZ6"/>
<evidence type="ECO:0000256" key="5">
    <source>
        <dbReference type="ARBA" id="ARBA00022777"/>
    </source>
</evidence>
<dbReference type="PANTHER" id="PTHR42926">
    <property type="match status" value="1"/>
</dbReference>
<dbReference type="GO" id="GO:0005524">
    <property type="term" value="F:ATP binding"/>
    <property type="evidence" value="ECO:0007669"/>
    <property type="project" value="InterPro"/>
</dbReference>
<dbReference type="SUPFAM" id="SSF52540">
    <property type="entry name" value="P-loop containing nucleoside triphosphate hydrolases"/>
    <property type="match status" value="2"/>
</dbReference>
<evidence type="ECO:0000259" key="8">
    <source>
        <dbReference type="PROSITE" id="PS51146"/>
    </source>
</evidence>
<evidence type="ECO:0000256" key="7">
    <source>
        <dbReference type="SAM" id="MobiDB-lite"/>
    </source>
</evidence>
<feature type="region of interest" description="Disordered" evidence="7">
    <location>
        <begin position="535"/>
        <end position="565"/>
    </location>
</feature>
<evidence type="ECO:0000256" key="3">
    <source>
        <dbReference type="ARBA" id="ARBA00022679"/>
    </source>
</evidence>
<dbReference type="Gene3D" id="3.40.50.300">
    <property type="entry name" value="P-loop containing nucleotide triphosphate hydrolases"/>
    <property type="match status" value="2"/>
</dbReference>